<dbReference type="PANTHER" id="PTHR34474">
    <property type="entry name" value="SIGNAL TRANSDUCTION PROTEIN TRAP"/>
    <property type="match status" value="1"/>
</dbReference>
<evidence type="ECO:0000313" key="2">
    <source>
        <dbReference type="EMBL" id="OOP66719.1"/>
    </source>
</evidence>
<accession>A0A8E2I4T7</accession>
<evidence type="ECO:0000313" key="3">
    <source>
        <dbReference type="Proteomes" id="UP000189761"/>
    </source>
</evidence>
<dbReference type="Proteomes" id="UP000189761">
    <property type="component" value="Unassembled WGS sequence"/>
</dbReference>
<reference evidence="2 3" key="1">
    <citation type="submission" date="2017-01" db="EMBL/GenBank/DDBJ databases">
        <title>Draft genome sequence of Bacillus oleronius.</title>
        <authorList>
            <person name="Allam M."/>
        </authorList>
    </citation>
    <scope>NUCLEOTIDE SEQUENCE [LARGE SCALE GENOMIC DNA]</scope>
    <source>
        <strain evidence="2 3">DSM 9356</strain>
    </source>
</reference>
<dbReference type="AlphaFoldDB" id="A0A8E2I4T7"/>
<proteinExistence type="predicted"/>
<evidence type="ECO:0000259" key="1">
    <source>
        <dbReference type="PROSITE" id="PS51725"/>
    </source>
</evidence>
<keyword evidence="3" id="KW-1185">Reference proteome</keyword>
<dbReference type="Pfam" id="PF03992">
    <property type="entry name" value="ABM"/>
    <property type="match status" value="1"/>
</dbReference>
<sequence length="108" mass="12535">MMKAVNTIRLQKGKADEILIRFEKPKAVHTFEGFVFMEVLKKENSLDYDELKICTTWEDQSFFEKWLNSRESTKSHSQSKEKSSVESPIISSSLTTFEVVYQHQPGSL</sequence>
<dbReference type="InterPro" id="IPR011008">
    <property type="entry name" value="Dimeric_a/b-barrel"/>
</dbReference>
<gene>
    <name evidence="2" type="ORF">BWZ43_19570</name>
</gene>
<dbReference type="PANTHER" id="PTHR34474:SF4">
    <property type="entry name" value="HEME OXYGENASE (STAPHYLOBILIN-PRODUCING) 1"/>
    <property type="match status" value="1"/>
</dbReference>
<name>A0A8E2I4T7_9BACI</name>
<dbReference type="EMBL" id="MTLA01000273">
    <property type="protein sequence ID" value="OOP66719.1"/>
    <property type="molecule type" value="Genomic_DNA"/>
</dbReference>
<dbReference type="PROSITE" id="PS51725">
    <property type="entry name" value="ABM"/>
    <property type="match status" value="1"/>
</dbReference>
<organism evidence="2 3">
    <name type="scientific">Heyndrickxia oleronia</name>
    <dbReference type="NCBI Taxonomy" id="38875"/>
    <lineage>
        <taxon>Bacteria</taxon>
        <taxon>Bacillati</taxon>
        <taxon>Bacillota</taxon>
        <taxon>Bacilli</taxon>
        <taxon>Bacillales</taxon>
        <taxon>Bacillaceae</taxon>
        <taxon>Heyndrickxia</taxon>
    </lineage>
</organism>
<feature type="domain" description="ABM" evidence="1">
    <location>
        <begin position="2"/>
        <end position="94"/>
    </location>
</feature>
<dbReference type="InterPro" id="IPR007138">
    <property type="entry name" value="ABM_dom"/>
</dbReference>
<protein>
    <recommendedName>
        <fullName evidence="1">ABM domain-containing protein</fullName>
    </recommendedName>
</protein>
<dbReference type="InterPro" id="IPR050404">
    <property type="entry name" value="Heme-degrading_MO"/>
</dbReference>
<comment type="caution">
    <text evidence="2">The sequence shown here is derived from an EMBL/GenBank/DDBJ whole genome shotgun (WGS) entry which is preliminary data.</text>
</comment>
<dbReference type="SUPFAM" id="SSF54909">
    <property type="entry name" value="Dimeric alpha+beta barrel"/>
    <property type="match status" value="1"/>
</dbReference>
<dbReference type="Gene3D" id="3.30.70.100">
    <property type="match status" value="1"/>
</dbReference>